<dbReference type="GO" id="GO:0006629">
    <property type="term" value="P:lipid metabolic process"/>
    <property type="evidence" value="ECO:0007669"/>
    <property type="project" value="UniProtKB-KW"/>
</dbReference>
<dbReference type="SUPFAM" id="SSF52151">
    <property type="entry name" value="FabD/lysophospholipase-like"/>
    <property type="match status" value="1"/>
</dbReference>
<dbReference type="EMBL" id="CAJNNW010008536">
    <property type="protein sequence ID" value="CAE8650129.1"/>
    <property type="molecule type" value="Genomic_DNA"/>
</dbReference>
<protein>
    <recommendedName>
        <fullName evidence="3">PNPLA domain-containing protein</fullName>
    </recommendedName>
</protein>
<proteinExistence type="predicted"/>
<evidence type="ECO:0000256" key="2">
    <source>
        <dbReference type="SAM" id="MobiDB-lite"/>
    </source>
</evidence>
<sequence length="651" mass="69715">VWQLKARVLSAERVIRQLALSAQAHDVLELWDGGLPAHQVDEAPLAEPSSEADAVPVASTAPISDGGEVDEAPPADPRAVEQGVEALIAADLGRQILRQRFLQRVQDHLQQQETQQRESQAQEDPGPGREQAMAQWRERFREEAESWLQRAHQRRAREAAAADAGRVARRVEEVSVGTSAAEEAGVADAVRPGGQLPWLTAAAGRRRKRRRELDAGDLPSALPEVDEDGLPCAASWLQLNAGRRSLDRLLGVAGPLTSDAEGFTCPRDTGASCTVWSCHKSRGEIDCVRGRCICKPGYCNQGGVCVLEHPDDSNEQQLPPTCIAKTDHTCIFRNCSELYGPSECSGYLVKKCVCLLGYCKIHGVCHPDRGNFLAGVFPVSAQHPEFPGKQASLSTGIALSGGGGRACVFSAGILRALEHLGVLAGVDIISSASGGSWAAAIYMFADVDAKTLLGAPSQPSELTMDLLRQRPAPLLAAATTSTTAILLQLLQRGVNTHQLWVQIIGQAFLEPFGLHDVDSFMAPDSETVARIKRDNPQLQSARFITPAKGRPKSLVMCGSLLAPTGYLASKDDVVSLQMSPDYIGSPFYPDNKTVSYQPQSGRFGEALENQIVGGGFVESFAFGGQSPGTSGQRGGSNVSMFAPREAFSLSK</sequence>
<evidence type="ECO:0000313" key="4">
    <source>
        <dbReference type="EMBL" id="CAE8650129.1"/>
    </source>
</evidence>
<evidence type="ECO:0000259" key="3">
    <source>
        <dbReference type="Pfam" id="PF01734"/>
    </source>
</evidence>
<name>A0A813IGF8_POLGL</name>
<feature type="non-terminal residue" evidence="4">
    <location>
        <position position="1"/>
    </location>
</feature>
<dbReference type="AlphaFoldDB" id="A0A813IGF8"/>
<reference evidence="4" key="1">
    <citation type="submission" date="2021-02" db="EMBL/GenBank/DDBJ databases">
        <authorList>
            <person name="Dougan E. K."/>
            <person name="Rhodes N."/>
            <person name="Thang M."/>
            <person name="Chan C."/>
        </authorList>
    </citation>
    <scope>NUCLEOTIDE SEQUENCE</scope>
</reference>
<keyword evidence="1" id="KW-0443">Lipid metabolism</keyword>
<dbReference type="InterPro" id="IPR002641">
    <property type="entry name" value="PNPLA_dom"/>
</dbReference>
<dbReference type="Gene3D" id="3.40.1090.10">
    <property type="entry name" value="Cytosolic phospholipase A2 catalytic domain"/>
    <property type="match status" value="1"/>
</dbReference>
<accession>A0A813IGF8</accession>
<feature type="region of interest" description="Disordered" evidence="2">
    <location>
        <begin position="108"/>
        <end position="134"/>
    </location>
</feature>
<dbReference type="Proteomes" id="UP000626109">
    <property type="component" value="Unassembled WGS sequence"/>
</dbReference>
<dbReference type="Pfam" id="PF01734">
    <property type="entry name" value="Patatin"/>
    <property type="match status" value="1"/>
</dbReference>
<feature type="compositionally biased region" description="Low complexity" evidence="2">
    <location>
        <begin position="108"/>
        <end position="123"/>
    </location>
</feature>
<evidence type="ECO:0000256" key="1">
    <source>
        <dbReference type="ARBA" id="ARBA00023098"/>
    </source>
</evidence>
<organism evidence="4 5">
    <name type="scientific">Polarella glacialis</name>
    <name type="common">Dinoflagellate</name>
    <dbReference type="NCBI Taxonomy" id="89957"/>
    <lineage>
        <taxon>Eukaryota</taxon>
        <taxon>Sar</taxon>
        <taxon>Alveolata</taxon>
        <taxon>Dinophyceae</taxon>
        <taxon>Suessiales</taxon>
        <taxon>Suessiaceae</taxon>
        <taxon>Polarella</taxon>
    </lineage>
</organism>
<feature type="domain" description="PNPLA" evidence="3">
    <location>
        <begin position="398"/>
        <end position="448"/>
    </location>
</feature>
<dbReference type="InterPro" id="IPR016035">
    <property type="entry name" value="Acyl_Trfase/lysoPLipase"/>
</dbReference>
<gene>
    <name evidence="4" type="ORF">PGLA2088_LOCUS8019</name>
</gene>
<feature type="non-terminal residue" evidence="4">
    <location>
        <position position="651"/>
    </location>
</feature>
<evidence type="ECO:0000313" key="5">
    <source>
        <dbReference type="Proteomes" id="UP000626109"/>
    </source>
</evidence>
<comment type="caution">
    <text evidence="4">The sequence shown here is derived from an EMBL/GenBank/DDBJ whole genome shotgun (WGS) entry which is preliminary data.</text>
</comment>